<name>A0ABU7UX75_9GAMM</name>
<keyword evidence="1" id="KW-0732">Signal</keyword>
<keyword evidence="3" id="KW-1185">Reference proteome</keyword>
<protein>
    <recommendedName>
        <fullName evidence="4">Secreted protein</fullName>
    </recommendedName>
</protein>
<evidence type="ECO:0008006" key="4">
    <source>
        <dbReference type="Google" id="ProtNLM"/>
    </source>
</evidence>
<dbReference type="Proteomes" id="UP001356170">
    <property type="component" value="Unassembled WGS sequence"/>
</dbReference>
<evidence type="ECO:0000256" key="1">
    <source>
        <dbReference type="SAM" id="SignalP"/>
    </source>
</evidence>
<comment type="caution">
    <text evidence="2">The sequence shown here is derived from an EMBL/GenBank/DDBJ whole genome shotgun (WGS) entry which is preliminary data.</text>
</comment>
<organism evidence="2 3">
    <name type="scientific">Aquilutibacter rugosus</name>
    <dbReference type="NCBI Taxonomy" id="3115820"/>
    <lineage>
        <taxon>Bacteria</taxon>
        <taxon>Pseudomonadati</taxon>
        <taxon>Pseudomonadota</taxon>
        <taxon>Gammaproteobacteria</taxon>
        <taxon>Lysobacterales</taxon>
        <taxon>Lysobacteraceae</taxon>
        <taxon>Aquilutibacter</taxon>
    </lineage>
</organism>
<evidence type="ECO:0000313" key="3">
    <source>
        <dbReference type="Proteomes" id="UP001356170"/>
    </source>
</evidence>
<proteinExistence type="predicted"/>
<dbReference type="RefSeq" id="WP_331702983.1">
    <property type="nucleotide sequence ID" value="NZ_JAZHBO010000001.1"/>
</dbReference>
<feature type="signal peptide" evidence="1">
    <location>
        <begin position="1"/>
        <end position="20"/>
    </location>
</feature>
<feature type="chain" id="PRO_5045373237" description="Secreted protein" evidence="1">
    <location>
        <begin position="21"/>
        <end position="169"/>
    </location>
</feature>
<evidence type="ECO:0000313" key="2">
    <source>
        <dbReference type="EMBL" id="MEF2154828.1"/>
    </source>
</evidence>
<reference evidence="2 3" key="1">
    <citation type="submission" date="2024-01" db="EMBL/GenBank/DDBJ databases">
        <title>Novel species of the genus Luteimonas isolated from rivers.</title>
        <authorList>
            <person name="Lu H."/>
        </authorList>
    </citation>
    <scope>NUCLEOTIDE SEQUENCE [LARGE SCALE GENOMIC DNA]</scope>
    <source>
        <strain evidence="2 3">FXH3W</strain>
    </source>
</reference>
<gene>
    <name evidence="2" type="ORF">V3390_01050</name>
</gene>
<dbReference type="EMBL" id="JAZHBO010000001">
    <property type="protein sequence ID" value="MEF2154828.1"/>
    <property type="molecule type" value="Genomic_DNA"/>
</dbReference>
<sequence>MALRIPLFLAIVLPVSVALAATPEITRDTGTPQAVGKAHTLRTIPEACARISGQFTGIPDKPYTMQVSKTSPRCVARAELVSADKVKPESDPRWVLNDLVKVPNAACPSQLATLSVWRLKVNNAPYKLDAQGRARVYLQEKAQKAWTANDPKRTRPAYAVAVDVIGSCG</sequence>
<accession>A0ABU7UX75</accession>